<gene>
    <name evidence="2" type="ORF">SAMN05660895_2350</name>
</gene>
<reference evidence="3" key="1">
    <citation type="submission" date="2016-10" db="EMBL/GenBank/DDBJ databases">
        <authorList>
            <person name="Varghese N."/>
            <person name="Submissions S."/>
        </authorList>
    </citation>
    <scope>NUCLEOTIDE SEQUENCE [LARGE SCALE GENOMIC DNA]</scope>
    <source>
        <strain evidence="3">DSM 14807</strain>
    </source>
</reference>
<keyword evidence="3" id="KW-1185">Reference proteome</keyword>
<dbReference type="Pfam" id="PF01433">
    <property type="entry name" value="Peptidase_M1"/>
    <property type="match status" value="1"/>
</dbReference>
<dbReference type="Gene3D" id="1.10.390.10">
    <property type="entry name" value="Neutral Protease Domain 2"/>
    <property type="match status" value="1"/>
</dbReference>
<dbReference type="Proteomes" id="UP000199537">
    <property type="component" value="Unassembled WGS sequence"/>
</dbReference>
<name>A0A1I7NML4_9BACT</name>
<evidence type="ECO:0000313" key="2">
    <source>
        <dbReference type="EMBL" id="SFV35902.1"/>
    </source>
</evidence>
<dbReference type="InterPro" id="IPR014782">
    <property type="entry name" value="Peptidase_M1_dom"/>
</dbReference>
<dbReference type="RefSeq" id="WP_092460706.1">
    <property type="nucleotide sequence ID" value="NZ_FPCJ01000001.1"/>
</dbReference>
<dbReference type="InterPro" id="IPR027268">
    <property type="entry name" value="Peptidase_M4/M1_CTD_sf"/>
</dbReference>
<organism evidence="2 3">
    <name type="scientific">Thermoflavifilum thermophilum</name>
    <dbReference type="NCBI Taxonomy" id="1393122"/>
    <lineage>
        <taxon>Bacteria</taxon>
        <taxon>Pseudomonadati</taxon>
        <taxon>Bacteroidota</taxon>
        <taxon>Chitinophagia</taxon>
        <taxon>Chitinophagales</taxon>
        <taxon>Chitinophagaceae</taxon>
        <taxon>Thermoflavifilum</taxon>
    </lineage>
</organism>
<dbReference type="SUPFAM" id="SSF55486">
    <property type="entry name" value="Metalloproteases ('zincins'), catalytic domain"/>
    <property type="match status" value="1"/>
</dbReference>
<proteinExistence type="predicted"/>
<evidence type="ECO:0000259" key="1">
    <source>
        <dbReference type="Pfam" id="PF01433"/>
    </source>
</evidence>
<dbReference type="AlphaFoldDB" id="A0A1I7NML4"/>
<dbReference type="GO" id="GO:0008237">
    <property type="term" value="F:metallopeptidase activity"/>
    <property type="evidence" value="ECO:0007669"/>
    <property type="project" value="InterPro"/>
</dbReference>
<dbReference type="EMBL" id="FPCJ01000001">
    <property type="protein sequence ID" value="SFV35902.1"/>
    <property type="molecule type" value="Genomic_DNA"/>
</dbReference>
<dbReference type="STRING" id="1393122.SAMN05660895_2350"/>
<evidence type="ECO:0000313" key="3">
    <source>
        <dbReference type="Proteomes" id="UP000199537"/>
    </source>
</evidence>
<dbReference type="CDD" id="cd09604">
    <property type="entry name" value="M1_APN_like"/>
    <property type="match status" value="1"/>
</dbReference>
<dbReference type="OrthoDB" id="9814383at2"/>
<sequence length="625" mass="72915">MRVTLYFSFCLLIVVSFRLPAQQLYMPRNVKQALEKGTRSLNGMPGPNYWQNKGKYNLTIIVQPPSREISGHETITYYNNSPDTLKYLVMRLVLNVHKPEALRYMDVDSNWFTDGIVVDQIQVNGEPVVFDNPRFHFTWQNLALPQPLFPHDSVQLTVDWHFTLARSRGREGVIDSTTFYLAYFYPRVSVYDDYNGWDRLDFTGYQEFYNDFNDYRLQVKVPKNFVVWATGVLLNPDGVLQPEIAQRLKQADHSDNVIHVATLEDMLQHRVTADHDWNVWQWEAQHVSDVAVAISDHYVWDAGSVVVDSQSMRRVSVQAAYNDTAADFHRAVEIGRFTLSWYSRNWPGIPYPYPKMTVVQGYADMEYPMMVNDATTPNLYFSQLVENHEIGHTYFPFFMGTNESRYAFMDEGWATTLEYWIGEAERGKAAADSFYKQFRITRWIHDPSQEEDLPIITPSNVVRGVAYGNNAYGKPSLAYIALRDLLGDSLFRRCLHAYMQRWHGKHPIPWDFFYTFNDVSGKNLNPFWQNWFFSNGYDDLAIDQVRHSGNNYEITIKNVGGFMMPFDLVVQYAHRQQRLHYTPAVWSQHPDAYTIKLNNSEPIQSLEIDPGIFMDANMKDNFWKK</sequence>
<feature type="domain" description="Peptidase M1 membrane alanine aminopeptidase" evidence="1">
    <location>
        <begin position="384"/>
        <end position="531"/>
    </location>
</feature>
<accession>A0A1I7NML4</accession>
<protein>
    <recommendedName>
        <fullName evidence="1">Peptidase M1 membrane alanine aminopeptidase domain-containing protein</fullName>
    </recommendedName>
</protein>
<dbReference type="GO" id="GO:0008270">
    <property type="term" value="F:zinc ion binding"/>
    <property type="evidence" value="ECO:0007669"/>
    <property type="project" value="InterPro"/>
</dbReference>